<comment type="caution">
    <text evidence="12">Lacks conserved residue(s) required for the propagation of feature annotation.</text>
</comment>
<comment type="similarity">
    <text evidence="12">Belongs to the pannexin family.</text>
</comment>
<sequence>LLSSCYLSNRFPECLHSFKAGKSCFEMKSKNSEWELQFIAENTLVTSTLIRKELSFLNQMDIFGSAINALKPTVDDDVIDRANYFYTPSLLLLFALIISTRQWIGQPIECWVPAEFKYAWEEYTENFCYIQDTYWLPLNDTIPGRSEHGHKHISYYQWVPFILGVQALFFGAPFALWRVCNFRSGFNIETIVSVARESALKEPWDDESSQTSIIAAFLCEVLQLKRNFETYGGSAGRNNWLNEKLLNNGSFLTFAYTIVKLLYVINCSFQLLFMQIVLATGRQWMPNIFLRLLSGTGWETTGVFPRVTMCDFEVRVLGNLNRYTVQCVLMINMVNEKIFLLVWCWTVVLTCINSMHFVYWLYRNLVRRSRREYIKKLVNASHVSSSPESEPELPGDVEKFADHFLRADGILVIEKVAYHAGQVIASRLTRRLFLDYILLHKRKCKIEEPISNKTPANEPNAEQENSHSFKDDGIKLSDPVGEPLITPMIVVPLPWRCDRLSKQMNKLKIPAIYSTVSI</sequence>
<dbReference type="PROSITE" id="PS51013">
    <property type="entry name" value="PANNEXIN"/>
    <property type="match status" value="1"/>
</dbReference>
<gene>
    <name evidence="14" type="primary">unc-9</name>
    <name evidence="12" type="synonym">inx</name>
    <name evidence="14" type="ORF">T11_13895</name>
</gene>
<keyword evidence="3 12" id="KW-0813">Transport</keyword>
<name>A0A0V1H7K5_9BILA</name>
<keyword evidence="7" id="KW-0965">Cell junction</keyword>
<feature type="transmembrane region" description="Helical" evidence="12">
    <location>
        <begin position="155"/>
        <end position="177"/>
    </location>
</feature>
<evidence type="ECO:0000256" key="11">
    <source>
        <dbReference type="ARBA" id="ARBA00023303"/>
    </source>
</evidence>
<dbReference type="PANTHER" id="PTHR11893:SF36">
    <property type="entry name" value="INNEXIN-5"/>
    <property type="match status" value="1"/>
</dbReference>
<feature type="compositionally biased region" description="Polar residues" evidence="13">
    <location>
        <begin position="451"/>
        <end position="463"/>
    </location>
</feature>
<evidence type="ECO:0000256" key="4">
    <source>
        <dbReference type="ARBA" id="ARBA00022475"/>
    </source>
</evidence>
<feature type="region of interest" description="Disordered" evidence="13">
    <location>
        <begin position="450"/>
        <end position="473"/>
    </location>
</feature>
<comment type="function">
    <text evidence="12">Structural component of the gap junctions.</text>
</comment>
<feature type="transmembrane region" description="Helical" evidence="12">
    <location>
        <begin position="261"/>
        <end position="281"/>
    </location>
</feature>
<evidence type="ECO:0000256" key="5">
    <source>
        <dbReference type="ARBA" id="ARBA00022692"/>
    </source>
</evidence>
<comment type="subcellular location">
    <subcellularLocation>
        <location evidence="1">Cell junction</location>
        <location evidence="1">Gap junction</location>
    </subcellularLocation>
    <subcellularLocation>
        <location evidence="2 12">Cell membrane</location>
        <topology evidence="2 12">Multi-pass membrane protein</topology>
    </subcellularLocation>
</comment>
<keyword evidence="15" id="KW-1185">Reference proteome</keyword>
<dbReference type="OrthoDB" id="153872at2759"/>
<feature type="compositionally biased region" description="Basic and acidic residues" evidence="13">
    <location>
        <begin position="464"/>
        <end position="473"/>
    </location>
</feature>
<feature type="non-terminal residue" evidence="14">
    <location>
        <position position="518"/>
    </location>
</feature>
<evidence type="ECO:0000256" key="8">
    <source>
        <dbReference type="ARBA" id="ARBA00022989"/>
    </source>
</evidence>
<dbReference type="PANTHER" id="PTHR11893">
    <property type="entry name" value="INNEXIN"/>
    <property type="match status" value="1"/>
</dbReference>
<comment type="caution">
    <text evidence="14">The sequence shown here is derived from an EMBL/GenBank/DDBJ whole genome shotgun (WGS) entry which is preliminary data.</text>
</comment>
<dbReference type="GO" id="GO:0005243">
    <property type="term" value="F:gap junction channel activity"/>
    <property type="evidence" value="ECO:0007669"/>
    <property type="project" value="TreeGrafter"/>
</dbReference>
<evidence type="ECO:0000256" key="2">
    <source>
        <dbReference type="ARBA" id="ARBA00004651"/>
    </source>
</evidence>
<dbReference type="STRING" id="268475.A0A0V1H7K5"/>
<feature type="non-terminal residue" evidence="14">
    <location>
        <position position="1"/>
    </location>
</feature>
<evidence type="ECO:0000256" key="3">
    <source>
        <dbReference type="ARBA" id="ARBA00022448"/>
    </source>
</evidence>
<dbReference type="AlphaFoldDB" id="A0A0V1H7K5"/>
<evidence type="ECO:0000256" key="1">
    <source>
        <dbReference type="ARBA" id="ARBA00004610"/>
    </source>
</evidence>
<keyword evidence="10 12" id="KW-0472">Membrane</keyword>
<proteinExistence type="inferred from homology"/>
<keyword evidence="8 12" id="KW-1133">Transmembrane helix</keyword>
<evidence type="ECO:0000313" key="15">
    <source>
        <dbReference type="Proteomes" id="UP000055024"/>
    </source>
</evidence>
<reference evidence="14 15" key="1">
    <citation type="submission" date="2015-01" db="EMBL/GenBank/DDBJ databases">
        <title>Evolution of Trichinella species and genotypes.</title>
        <authorList>
            <person name="Korhonen P.K."/>
            <person name="Edoardo P."/>
            <person name="Giuseppe L.R."/>
            <person name="Gasser R.B."/>
        </authorList>
    </citation>
    <scope>NUCLEOTIDE SEQUENCE [LARGE SCALE GENOMIC DNA]</scope>
    <source>
        <strain evidence="14">ISS1029</strain>
    </source>
</reference>
<keyword evidence="6" id="KW-0303">Gap junction</keyword>
<dbReference type="EMBL" id="JYDP01000117">
    <property type="protein sequence ID" value="KRZ06509.1"/>
    <property type="molecule type" value="Genomic_DNA"/>
</dbReference>
<dbReference type="GO" id="GO:0005886">
    <property type="term" value="C:plasma membrane"/>
    <property type="evidence" value="ECO:0007669"/>
    <property type="project" value="UniProtKB-SubCell"/>
</dbReference>
<dbReference type="GO" id="GO:0005921">
    <property type="term" value="C:gap junction"/>
    <property type="evidence" value="ECO:0007669"/>
    <property type="project" value="UniProtKB-SubCell"/>
</dbReference>
<dbReference type="GO" id="GO:0034220">
    <property type="term" value="P:monoatomic ion transmembrane transport"/>
    <property type="evidence" value="ECO:0007669"/>
    <property type="project" value="UniProtKB-KW"/>
</dbReference>
<keyword evidence="11 12" id="KW-0407">Ion channel</keyword>
<evidence type="ECO:0000256" key="7">
    <source>
        <dbReference type="ARBA" id="ARBA00022949"/>
    </source>
</evidence>
<feature type="transmembrane region" description="Helical" evidence="12">
    <location>
        <begin position="338"/>
        <end position="362"/>
    </location>
</feature>
<dbReference type="Pfam" id="PF00876">
    <property type="entry name" value="Innexin"/>
    <property type="match status" value="1"/>
</dbReference>
<evidence type="ECO:0000256" key="12">
    <source>
        <dbReference type="RuleBase" id="RU010713"/>
    </source>
</evidence>
<evidence type="ECO:0000256" key="10">
    <source>
        <dbReference type="ARBA" id="ARBA00023136"/>
    </source>
</evidence>
<dbReference type="EMBL" id="JYDP01000117">
    <property type="protein sequence ID" value="KRZ06508.1"/>
    <property type="molecule type" value="Genomic_DNA"/>
</dbReference>
<keyword evidence="4" id="KW-1003">Cell membrane</keyword>
<keyword evidence="5 12" id="KW-0812">Transmembrane</keyword>
<dbReference type="PRINTS" id="PR01262">
    <property type="entry name" value="INNEXIN"/>
</dbReference>
<protein>
    <recommendedName>
        <fullName evidence="12">Innexin</fullName>
    </recommendedName>
</protein>
<evidence type="ECO:0000313" key="14">
    <source>
        <dbReference type="EMBL" id="KRZ06509.1"/>
    </source>
</evidence>
<keyword evidence="9 12" id="KW-0406">Ion transport</keyword>
<evidence type="ECO:0000256" key="6">
    <source>
        <dbReference type="ARBA" id="ARBA00022868"/>
    </source>
</evidence>
<dbReference type="InterPro" id="IPR000990">
    <property type="entry name" value="Innexin"/>
</dbReference>
<accession>A0A0V1H7K5</accession>
<evidence type="ECO:0000256" key="9">
    <source>
        <dbReference type="ARBA" id="ARBA00023065"/>
    </source>
</evidence>
<dbReference type="Proteomes" id="UP000055024">
    <property type="component" value="Unassembled WGS sequence"/>
</dbReference>
<evidence type="ECO:0000256" key="13">
    <source>
        <dbReference type="SAM" id="MobiDB-lite"/>
    </source>
</evidence>
<organism evidence="14 15">
    <name type="scientific">Trichinella zimbabwensis</name>
    <dbReference type="NCBI Taxonomy" id="268475"/>
    <lineage>
        <taxon>Eukaryota</taxon>
        <taxon>Metazoa</taxon>
        <taxon>Ecdysozoa</taxon>
        <taxon>Nematoda</taxon>
        <taxon>Enoplea</taxon>
        <taxon>Dorylaimia</taxon>
        <taxon>Trichinellida</taxon>
        <taxon>Trichinellidae</taxon>
        <taxon>Trichinella</taxon>
    </lineage>
</organism>